<evidence type="ECO:0000256" key="1">
    <source>
        <dbReference type="ARBA" id="ARBA00001561"/>
    </source>
</evidence>
<evidence type="ECO:0000313" key="6">
    <source>
        <dbReference type="Proteomes" id="UP000199071"/>
    </source>
</evidence>
<dbReference type="Gene3D" id="3.40.630.40">
    <property type="entry name" value="Zn-dependent exopeptidases"/>
    <property type="match status" value="1"/>
</dbReference>
<dbReference type="InterPro" id="IPR021731">
    <property type="entry name" value="AMIN_dom"/>
</dbReference>
<dbReference type="STRING" id="665467.SAMN02982931_00811"/>
<proteinExistence type="predicted"/>
<dbReference type="InterPro" id="IPR002508">
    <property type="entry name" value="MurNAc-LAA_cat"/>
</dbReference>
<dbReference type="EC" id="3.5.1.28" evidence="2"/>
<dbReference type="CDD" id="cd02696">
    <property type="entry name" value="MurNAc-LAA"/>
    <property type="match status" value="1"/>
</dbReference>
<name>A0A1G6ASD0_9HYPH</name>
<comment type="catalytic activity">
    <reaction evidence="1">
        <text>Hydrolyzes the link between N-acetylmuramoyl residues and L-amino acid residues in certain cell-wall glycopeptides.</text>
        <dbReference type="EC" id="3.5.1.28"/>
    </reaction>
</comment>
<gene>
    <name evidence="5" type="ORF">SAMN02982931_00811</name>
</gene>
<dbReference type="InterPro" id="IPR050695">
    <property type="entry name" value="N-acetylmuramoyl_amidase_3"/>
</dbReference>
<dbReference type="SMART" id="SM00646">
    <property type="entry name" value="Ami_3"/>
    <property type="match status" value="1"/>
</dbReference>
<dbReference type="Pfam" id="PF01520">
    <property type="entry name" value="Amidase_3"/>
    <property type="match status" value="1"/>
</dbReference>
<dbReference type="Proteomes" id="UP000199071">
    <property type="component" value="Unassembled WGS sequence"/>
</dbReference>
<dbReference type="OrthoDB" id="9806267at2"/>
<dbReference type="EMBL" id="FMXQ01000002">
    <property type="protein sequence ID" value="SDB11251.1"/>
    <property type="molecule type" value="Genomic_DNA"/>
</dbReference>
<keyword evidence="3" id="KW-0378">Hydrolase</keyword>
<dbReference type="PANTHER" id="PTHR30404:SF0">
    <property type="entry name" value="N-ACETYLMURAMOYL-L-ALANINE AMIDASE AMIC"/>
    <property type="match status" value="1"/>
</dbReference>
<sequence>MTDGFAGRLPSAAIAVAAVFFVLGGHAVAQDSPADTAGTTPIVFDARVVGDSNRTRFVADLTDVADAAVFTLADPYRIVVDMSEVGFRLPETAGQDGRGLFSAFRYGLISPGKSRIVLDVTGPVKVDKSFVVAPAEDQPARLVIDVVPTSRESFLEANRAYRDSLSVEGAAKRDRALVAAGKGENQGPTVILDPGHGGIDTGAKGRGGGVEKDLTLAFAQVLGEKLKATGRYNVLFTRTDDSFVALGDRVAIARENDADLFVSIHANSFRGRSIRGAIVYTVSDGASDKMAAEIAASENQADVLSGIDIAEEDSNEVMDILLDLTRRETRNFGTVFARNLVNELKTATPMFKVPHQQAGFKVLEAPDVPSAMIELGFVSNAEDEKLLKSEAWRDKTATSVVRAIDDFFEKKLAQRGGQ</sequence>
<reference evidence="5 6" key="1">
    <citation type="submission" date="2016-10" db="EMBL/GenBank/DDBJ databases">
        <authorList>
            <person name="de Groot N.N."/>
        </authorList>
    </citation>
    <scope>NUCLEOTIDE SEQUENCE [LARGE SCALE GENOMIC DNA]</scope>
    <source>
        <strain evidence="5 6">ATCC 35022</strain>
    </source>
</reference>
<organism evidence="5 6">
    <name type="scientific">Bauldia litoralis</name>
    <dbReference type="NCBI Taxonomy" id="665467"/>
    <lineage>
        <taxon>Bacteria</taxon>
        <taxon>Pseudomonadati</taxon>
        <taxon>Pseudomonadota</taxon>
        <taxon>Alphaproteobacteria</taxon>
        <taxon>Hyphomicrobiales</taxon>
        <taxon>Kaistiaceae</taxon>
        <taxon>Bauldia</taxon>
    </lineage>
</organism>
<evidence type="ECO:0000259" key="4">
    <source>
        <dbReference type="SMART" id="SM00646"/>
    </source>
</evidence>
<dbReference type="GO" id="GO:0030288">
    <property type="term" value="C:outer membrane-bounded periplasmic space"/>
    <property type="evidence" value="ECO:0007669"/>
    <property type="project" value="TreeGrafter"/>
</dbReference>
<evidence type="ECO:0000256" key="3">
    <source>
        <dbReference type="ARBA" id="ARBA00022801"/>
    </source>
</evidence>
<evidence type="ECO:0000256" key="2">
    <source>
        <dbReference type="ARBA" id="ARBA00011901"/>
    </source>
</evidence>
<dbReference type="GO" id="GO:0009253">
    <property type="term" value="P:peptidoglycan catabolic process"/>
    <property type="evidence" value="ECO:0007669"/>
    <property type="project" value="InterPro"/>
</dbReference>
<dbReference type="RefSeq" id="WP_090874961.1">
    <property type="nucleotide sequence ID" value="NZ_FMXQ01000002.1"/>
</dbReference>
<dbReference type="GO" id="GO:0008745">
    <property type="term" value="F:N-acetylmuramoyl-L-alanine amidase activity"/>
    <property type="evidence" value="ECO:0007669"/>
    <property type="project" value="UniProtKB-EC"/>
</dbReference>
<dbReference type="SUPFAM" id="SSF53187">
    <property type="entry name" value="Zn-dependent exopeptidases"/>
    <property type="match status" value="1"/>
</dbReference>
<dbReference type="Pfam" id="PF11741">
    <property type="entry name" value="AMIN"/>
    <property type="match status" value="1"/>
</dbReference>
<feature type="domain" description="MurNAc-LAA" evidence="4">
    <location>
        <begin position="250"/>
        <end position="405"/>
    </location>
</feature>
<dbReference type="Gene3D" id="2.60.40.3500">
    <property type="match status" value="1"/>
</dbReference>
<dbReference type="PANTHER" id="PTHR30404">
    <property type="entry name" value="N-ACETYLMURAMOYL-L-ALANINE AMIDASE"/>
    <property type="match status" value="1"/>
</dbReference>
<dbReference type="AlphaFoldDB" id="A0A1G6ASD0"/>
<protein>
    <recommendedName>
        <fullName evidence="2">N-acetylmuramoyl-L-alanine amidase</fullName>
        <ecNumber evidence="2">3.5.1.28</ecNumber>
    </recommendedName>
</protein>
<keyword evidence="6" id="KW-1185">Reference proteome</keyword>
<accession>A0A1G6ASD0</accession>
<evidence type="ECO:0000313" key="5">
    <source>
        <dbReference type="EMBL" id="SDB11251.1"/>
    </source>
</evidence>